<evidence type="ECO:0000256" key="2">
    <source>
        <dbReference type="ARBA" id="ARBA00093455"/>
    </source>
</evidence>
<dbReference type="Ensembl" id="ENSHCOT00000001661.1">
    <property type="protein sequence ID" value="ENSHCOP00000022209.1"/>
    <property type="gene ID" value="ENSHCOG00000009708.1"/>
</dbReference>
<dbReference type="GO" id="GO:0031398">
    <property type="term" value="P:positive regulation of protein ubiquitination"/>
    <property type="evidence" value="ECO:0007669"/>
    <property type="project" value="TreeGrafter"/>
</dbReference>
<dbReference type="GO" id="GO:0055070">
    <property type="term" value="P:copper ion homeostasis"/>
    <property type="evidence" value="ECO:0007669"/>
    <property type="project" value="InterPro"/>
</dbReference>
<protein>
    <recommendedName>
        <fullName evidence="1">COMM domain-containing protein 1</fullName>
    </recommendedName>
</protein>
<dbReference type="Pfam" id="PF07258">
    <property type="entry name" value="COMM_domain"/>
    <property type="match status" value="1"/>
</dbReference>
<name>A0A3Q2YVU9_HIPCM</name>
<dbReference type="GO" id="GO:0005768">
    <property type="term" value="C:endosome"/>
    <property type="evidence" value="ECO:0007669"/>
    <property type="project" value="TreeGrafter"/>
</dbReference>
<dbReference type="Pfam" id="PF17221">
    <property type="entry name" value="COMMD1_N"/>
    <property type="match status" value="1"/>
</dbReference>
<feature type="domain" description="COMM" evidence="3">
    <location>
        <begin position="119"/>
        <end position="188"/>
    </location>
</feature>
<dbReference type="InterPro" id="IPR037351">
    <property type="entry name" value="Murr1"/>
</dbReference>
<dbReference type="InterPro" id="IPR033776">
    <property type="entry name" value="COMMD1_N"/>
</dbReference>
<dbReference type="GeneID" id="109527647"/>
<evidence type="ECO:0000259" key="3">
    <source>
        <dbReference type="PROSITE" id="PS51269"/>
    </source>
</evidence>
<dbReference type="PANTHER" id="PTHR21199:SF1">
    <property type="entry name" value="COMM DOMAIN-CONTAINING PROTEIN 1"/>
    <property type="match status" value="1"/>
</dbReference>
<dbReference type="InterPro" id="IPR017920">
    <property type="entry name" value="COMM"/>
</dbReference>
<reference evidence="4" key="1">
    <citation type="submission" date="2025-08" db="UniProtKB">
        <authorList>
            <consortium name="Ensembl"/>
        </authorList>
    </citation>
    <scope>IDENTIFICATION</scope>
</reference>
<accession>A0A3Q2YVU9</accession>
<evidence type="ECO:0000313" key="4">
    <source>
        <dbReference type="Ensembl" id="ENSHCOP00000022209.1"/>
    </source>
</evidence>
<sequence>MAEAEASGSPLGALLSGVAQEIFYRNSDVTEEVLRSELYPEATRQDFKALYDKMKALLKSMAAADMDHPQLEAFLTAQTRKQGAGGVDPEQAAALARFWKSQRGRVRQRLLAHGRWEPALRGLSWRLDLQTAARHGGPSPGRPLALLELELGSGERESDFVCVEMDEHNVQRVLNKMAAIQAAIDAVVQRT</sequence>
<dbReference type="KEGG" id="hcq:109527647"/>
<organism evidence="4 5">
    <name type="scientific">Hippocampus comes</name>
    <name type="common">Tiger tail seahorse</name>
    <dbReference type="NCBI Taxonomy" id="109280"/>
    <lineage>
        <taxon>Eukaryota</taxon>
        <taxon>Metazoa</taxon>
        <taxon>Chordata</taxon>
        <taxon>Craniata</taxon>
        <taxon>Vertebrata</taxon>
        <taxon>Euteleostomi</taxon>
        <taxon>Actinopterygii</taxon>
        <taxon>Neopterygii</taxon>
        <taxon>Teleostei</taxon>
        <taxon>Neoteleostei</taxon>
        <taxon>Acanthomorphata</taxon>
        <taxon>Syngnathiaria</taxon>
        <taxon>Syngnathiformes</taxon>
        <taxon>Syngnathoidei</taxon>
        <taxon>Syngnathidae</taxon>
        <taxon>Hippocampus</taxon>
    </lineage>
</organism>
<dbReference type="GO" id="GO:1902306">
    <property type="term" value="P:negative regulation of sodium ion transmembrane transport"/>
    <property type="evidence" value="ECO:0007669"/>
    <property type="project" value="TreeGrafter"/>
</dbReference>
<dbReference type="RefSeq" id="XP_019745231.1">
    <property type="nucleotide sequence ID" value="XM_019889672.1"/>
</dbReference>
<dbReference type="PROSITE" id="PS51269">
    <property type="entry name" value="COMM"/>
    <property type="match status" value="1"/>
</dbReference>
<dbReference type="OrthoDB" id="10251426at2759"/>
<keyword evidence="5" id="KW-1185">Reference proteome</keyword>
<dbReference type="STRING" id="109280.ENSHCOP00000022209"/>
<dbReference type="AlphaFoldDB" id="A0A3Q2YVU9"/>
<dbReference type="OMA" id="MPTAIVE"/>
<dbReference type="PANTHER" id="PTHR21199">
    <property type="entry name" value="COMM DOMAIN-CONTAINING PROTEIN 1"/>
    <property type="match status" value="1"/>
</dbReference>
<proteinExistence type="inferred from homology"/>
<dbReference type="CDD" id="cd04749">
    <property type="entry name" value="Commd1_MURR1"/>
    <property type="match status" value="1"/>
</dbReference>
<dbReference type="GO" id="GO:0032434">
    <property type="term" value="P:regulation of proteasomal ubiquitin-dependent protein catabolic process"/>
    <property type="evidence" value="ECO:0007669"/>
    <property type="project" value="TreeGrafter"/>
</dbReference>
<reference evidence="4" key="2">
    <citation type="submission" date="2025-09" db="UniProtKB">
        <authorList>
            <consortium name="Ensembl"/>
        </authorList>
    </citation>
    <scope>IDENTIFICATION</scope>
</reference>
<comment type="similarity">
    <text evidence="2">Belongs to the COMM domain-containing protein 1 family.</text>
</comment>
<dbReference type="CTD" id="150684"/>
<dbReference type="GO" id="GO:2000009">
    <property type="term" value="P:negative regulation of protein localization to cell surface"/>
    <property type="evidence" value="ECO:0007669"/>
    <property type="project" value="TreeGrafter"/>
</dbReference>
<evidence type="ECO:0000256" key="1">
    <source>
        <dbReference type="ARBA" id="ARBA00016551"/>
    </source>
</evidence>
<dbReference type="Proteomes" id="UP000264820">
    <property type="component" value="Unplaced"/>
</dbReference>
<evidence type="ECO:0000313" key="5">
    <source>
        <dbReference type="Proteomes" id="UP000264820"/>
    </source>
</evidence>
<dbReference type="GeneTree" id="ENSGT00390000012029"/>